<keyword evidence="5 8" id="KW-0812">Transmembrane</keyword>
<evidence type="ECO:0000256" key="4">
    <source>
        <dbReference type="ARBA" id="ARBA00022475"/>
    </source>
</evidence>
<dbReference type="Pfam" id="PF00528">
    <property type="entry name" value="BPD_transp_1"/>
    <property type="match status" value="1"/>
</dbReference>
<accession>A0A2N5N4E6</accession>
<dbReference type="GO" id="GO:0005315">
    <property type="term" value="F:phosphate transmembrane transporter activity"/>
    <property type="evidence" value="ECO:0007669"/>
    <property type="project" value="InterPro"/>
</dbReference>
<feature type="region of interest" description="Disordered" evidence="10">
    <location>
        <begin position="1"/>
        <end position="55"/>
    </location>
</feature>
<feature type="transmembrane region" description="Helical" evidence="8">
    <location>
        <begin position="245"/>
        <end position="265"/>
    </location>
</feature>
<dbReference type="Gene3D" id="1.10.3720.10">
    <property type="entry name" value="MetI-like"/>
    <property type="match status" value="1"/>
</dbReference>
<gene>
    <name evidence="12" type="ORF">B8V81_3657</name>
</gene>
<feature type="domain" description="ABC transmembrane type-1" evidence="11">
    <location>
        <begin position="121"/>
        <end position="331"/>
    </location>
</feature>
<dbReference type="InterPro" id="IPR035906">
    <property type="entry name" value="MetI-like_sf"/>
</dbReference>
<evidence type="ECO:0000256" key="2">
    <source>
        <dbReference type="ARBA" id="ARBA00007069"/>
    </source>
</evidence>
<keyword evidence="7 8" id="KW-0472">Membrane</keyword>
<dbReference type="GO" id="GO:0006817">
    <property type="term" value="P:phosphate ion transport"/>
    <property type="evidence" value="ECO:0007669"/>
    <property type="project" value="UniProtKB-KW"/>
</dbReference>
<dbReference type="OrthoDB" id="9785113at2"/>
<keyword evidence="9" id="KW-0592">Phosphate transport</keyword>
<keyword evidence="13" id="KW-1185">Reference proteome</keyword>
<protein>
    <recommendedName>
        <fullName evidence="9">Phosphate transport system permease protein</fullName>
    </recommendedName>
</protein>
<keyword evidence="3 8" id="KW-0813">Transport</keyword>
<dbReference type="GO" id="GO:0005886">
    <property type="term" value="C:plasma membrane"/>
    <property type="evidence" value="ECO:0007669"/>
    <property type="project" value="UniProtKB-SubCell"/>
</dbReference>
<dbReference type="CDD" id="cd06261">
    <property type="entry name" value="TM_PBP2"/>
    <property type="match status" value="1"/>
</dbReference>
<feature type="transmembrane region" description="Helical" evidence="8">
    <location>
        <begin position="161"/>
        <end position="188"/>
    </location>
</feature>
<feature type="transmembrane region" description="Helical" evidence="8">
    <location>
        <begin position="312"/>
        <end position="334"/>
    </location>
</feature>
<dbReference type="NCBIfam" id="TIGR02138">
    <property type="entry name" value="phosphate_pstC"/>
    <property type="match status" value="1"/>
</dbReference>
<dbReference type="InterPro" id="IPR051124">
    <property type="entry name" value="Phosphate_Transport_Permease"/>
</dbReference>
<dbReference type="PANTHER" id="PTHR30425:SF2">
    <property type="entry name" value="ABC TRANSPORTER PERMEASE PROTEIN YQGH-RELATED"/>
    <property type="match status" value="1"/>
</dbReference>
<dbReference type="SUPFAM" id="SSF161098">
    <property type="entry name" value="MetI-like"/>
    <property type="match status" value="1"/>
</dbReference>
<keyword evidence="4 9" id="KW-1003">Cell membrane</keyword>
<dbReference type="RefSeq" id="WP_084136702.1">
    <property type="nucleotide sequence ID" value="NZ_BIMM01000083.1"/>
</dbReference>
<dbReference type="PROSITE" id="PS50928">
    <property type="entry name" value="ABC_TM1"/>
    <property type="match status" value="1"/>
</dbReference>
<feature type="transmembrane region" description="Helical" evidence="8">
    <location>
        <begin position="58"/>
        <end position="83"/>
    </location>
</feature>
<evidence type="ECO:0000313" key="12">
    <source>
        <dbReference type="EMBL" id="PLT45226.1"/>
    </source>
</evidence>
<evidence type="ECO:0000256" key="6">
    <source>
        <dbReference type="ARBA" id="ARBA00022989"/>
    </source>
</evidence>
<evidence type="ECO:0000256" key="1">
    <source>
        <dbReference type="ARBA" id="ARBA00004651"/>
    </source>
</evidence>
<evidence type="ECO:0000256" key="7">
    <source>
        <dbReference type="ARBA" id="ARBA00023136"/>
    </source>
</evidence>
<evidence type="ECO:0000313" key="13">
    <source>
        <dbReference type="Proteomes" id="UP000234789"/>
    </source>
</evidence>
<evidence type="ECO:0000256" key="10">
    <source>
        <dbReference type="SAM" id="MobiDB-lite"/>
    </source>
</evidence>
<comment type="function">
    <text evidence="9">Part of the binding-protein-dependent transport system for phosphate; probably responsible for the translocation of the substrate across the membrane.</text>
</comment>
<dbReference type="InterPro" id="IPR011864">
    <property type="entry name" value="Phosphate_PstC"/>
</dbReference>
<keyword evidence="6 8" id="KW-1133">Transmembrane helix</keyword>
<dbReference type="PANTHER" id="PTHR30425">
    <property type="entry name" value="PHOSPHATE TRANSPORT SYSTEM PERMEASE PROTEIN PST"/>
    <property type="match status" value="1"/>
</dbReference>
<feature type="transmembrane region" description="Helical" evidence="8">
    <location>
        <begin position="125"/>
        <end position="149"/>
    </location>
</feature>
<dbReference type="Proteomes" id="UP000234789">
    <property type="component" value="Unassembled WGS sequence"/>
</dbReference>
<reference evidence="12 13" key="1">
    <citation type="submission" date="2017-05" db="EMBL/GenBank/DDBJ databases">
        <title>Functional genome analysis of Paenibacillus pasadenensis strain R16: insights on endophytic life style and antifungal activity.</title>
        <authorList>
            <person name="Passera A."/>
            <person name="Marcolungo L."/>
            <person name="Casati P."/>
            <person name="Brasca M."/>
            <person name="Quaglino F."/>
            <person name="Delledonne M."/>
        </authorList>
    </citation>
    <scope>NUCLEOTIDE SEQUENCE [LARGE SCALE GENOMIC DNA]</scope>
    <source>
        <strain evidence="12 13">R16</strain>
    </source>
</reference>
<evidence type="ECO:0000256" key="9">
    <source>
        <dbReference type="RuleBase" id="RU363054"/>
    </source>
</evidence>
<evidence type="ECO:0000259" key="11">
    <source>
        <dbReference type="PROSITE" id="PS50928"/>
    </source>
</evidence>
<comment type="similarity">
    <text evidence="2 9">Belongs to the binding-protein-dependent transport system permease family. CysTW subfamily.</text>
</comment>
<sequence>MKATLDPARPGSEGAEPTSRAEASSEPRAEASPASAAPSGGTPPRPTARRKSRSGGEWFGKTYTLICVAVLIVTIFSIVYFVASKGLSTFFVNGVSLKEFLFGTKWAPDGEPQSFGALPFITGSFVTSILAACISAPLAFCAAIFMTELMPKFGKRVMQPVIELLAGIPSVVYGFVGLTVIVPFFRAIFPGQGLGLAAGAVVLSIMILPTITTIATDAMSNLPRGLKEGSYALGATRWQTISRSILPAVIPSMLTGVVLGIARAFGEALAVQMVIGNAPHIPSSLFESASTLTSVITLSMGNTIMGQVQNNVLWSLALVLLVMTFVFVAIVRVLERRSLR</sequence>
<evidence type="ECO:0000256" key="3">
    <source>
        <dbReference type="ARBA" id="ARBA00022448"/>
    </source>
</evidence>
<feature type="compositionally biased region" description="Low complexity" evidence="10">
    <location>
        <begin position="30"/>
        <end position="40"/>
    </location>
</feature>
<feature type="transmembrane region" description="Helical" evidence="8">
    <location>
        <begin position="194"/>
        <end position="215"/>
    </location>
</feature>
<evidence type="ECO:0000256" key="8">
    <source>
        <dbReference type="RuleBase" id="RU363032"/>
    </source>
</evidence>
<dbReference type="InterPro" id="IPR000515">
    <property type="entry name" value="MetI-like"/>
</dbReference>
<evidence type="ECO:0000256" key="5">
    <source>
        <dbReference type="ARBA" id="ARBA00022692"/>
    </source>
</evidence>
<name>A0A2N5N4E6_9BACL</name>
<proteinExistence type="inferred from homology"/>
<organism evidence="12 13">
    <name type="scientific">Paenibacillus pasadenensis</name>
    <dbReference type="NCBI Taxonomy" id="217090"/>
    <lineage>
        <taxon>Bacteria</taxon>
        <taxon>Bacillati</taxon>
        <taxon>Bacillota</taxon>
        <taxon>Bacilli</taxon>
        <taxon>Bacillales</taxon>
        <taxon>Paenibacillaceae</taxon>
        <taxon>Paenibacillus</taxon>
    </lineage>
</organism>
<dbReference type="AlphaFoldDB" id="A0A2N5N4E6"/>
<dbReference type="EMBL" id="NFEZ01000004">
    <property type="protein sequence ID" value="PLT45226.1"/>
    <property type="molecule type" value="Genomic_DNA"/>
</dbReference>
<comment type="caution">
    <text evidence="12">The sequence shown here is derived from an EMBL/GenBank/DDBJ whole genome shotgun (WGS) entry which is preliminary data.</text>
</comment>
<comment type="subcellular location">
    <subcellularLocation>
        <location evidence="1 8">Cell membrane</location>
        <topology evidence="1 8">Multi-pass membrane protein</topology>
    </subcellularLocation>
</comment>